<evidence type="ECO:0000256" key="4">
    <source>
        <dbReference type="ARBA" id="ARBA00023163"/>
    </source>
</evidence>
<accession>X6MIH1</accession>
<dbReference type="PANTHER" id="PTHR12040:SF0">
    <property type="entry name" value="HISTONE CHAPERONE ASF1"/>
    <property type="match status" value="1"/>
</dbReference>
<gene>
    <name evidence="7" type="ORF">RFI_23945</name>
</gene>
<keyword evidence="8" id="KW-1185">Reference proteome</keyword>
<evidence type="ECO:0000256" key="1">
    <source>
        <dbReference type="ARBA" id="ARBA00004123"/>
    </source>
</evidence>
<dbReference type="GO" id="GO:0000785">
    <property type="term" value="C:chromatin"/>
    <property type="evidence" value="ECO:0007669"/>
    <property type="project" value="TreeGrafter"/>
</dbReference>
<keyword evidence="3" id="KW-0805">Transcription regulation</keyword>
<organism evidence="7 8">
    <name type="scientific">Reticulomyxa filosa</name>
    <dbReference type="NCBI Taxonomy" id="46433"/>
    <lineage>
        <taxon>Eukaryota</taxon>
        <taxon>Sar</taxon>
        <taxon>Rhizaria</taxon>
        <taxon>Retaria</taxon>
        <taxon>Foraminifera</taxon>
        <taxon>Monothalamids</taxon>
        <taxon>Reticulomyxidae</taxon>
        <taxon>Reticulomyxa</taxon>
    </lineage>
</organism>
<dbReference type="GO" id="GO:0042393">
    <property type="term" value="F:histone binding"/>
    <property type="evidence" value="ECO:0007669"/>
    <property type="project" value="TreeGrafter"/>
</dbReference>
<comment type="caution">
    <text evidence="7">The sequence shown here is derived from an EMBL/GenBank/DDBJ whole genome shotgun (WGS) entry which is preliminary data.</text>
</comment>
<evidence type="ECO:0000256" key="6">
    <source>
        <dbReference type="ARBA" id="ARBA00023242"/>
    </source>
</evidence>
<reference evidence="7 8" key="1">
    <citation type="journal article" date="2013" name="Curr. Biol.">
        <title>The Genome of the Foraminiferan Reticulomyxa filosa.</title>
        <authorList>
            <person name="Glockner G."/>
            <person name="Hulsmann N."/>
            <person name="Schleicher M."/>
            <person name="Noegel A.A."/>
            <person name="Eichinger L."/>
            <person name="Gallinger C."/>
            <person name="Pawlowski J."/>
            <person name="Sierra R."/>
            <person name="Euteneuer U."/>
            <person name="Pillet L."/>
            <person name="Moustafa A."/>
            <person name="Platzer M."/>
            <person name="Groth M."/>
            <person name="Szafranski K."/>
            <person name="Schliwa M."/>
        </authorList>
    </citation>
    <scope>NUCLEOTIDE SEQUENCE [LARGE SCALE GENOMIC DNA]</scope>
</reference>
<dbReference type="Gene3D" id="2.60.40.1490">
    <property type="entry name" value="Histone chaperone ASF1-like"/>
    <property type="match status" value="1"/>
</dbReference>
<name>X6MIH1_RETFI</name>
<dbReference type="OMA" id="HINWDSN"/>
<evidence type="ECO:0000313" key="8">
    <source>
        <dbReference type="Proteomes" id="UP000023152"/>
    </source>
</evidence>
<dbReference type="Proteomes" id="UP000023152">
    <property type="component" value="Unassembled WGS sequence"/>
</dbReference>
<comment type="subcellular location">
    <subcellularLocation>
        <location evidence="1">Nucleus</location>
    </subcellularLocation>
</comment>
<sequence length="180" mass="20377">MSVEVASVKVLSNPSKFTDPFKFLVTLECASPGITGDLVWKLIYVGCADDEGKDQELDSIYVGPINTGKSQFVFEAPAPDVTKIPQSDLLEVTVVFLTCSFEDQEFIRIGYYVSNEYEKDDSVNAAKNDPTKKTKPIDVTKIKRVILQEKPRIIKFPIDWKQCKKRTYLTKPQKNDKANF</sequence>
<dbReference type="InterPro" id="IPR006818">
    <property type="entry name" value="ASF1-like"/>
</dbReference>
<dbReference type="Pfam" id="PF04729">
    <property type="entry name" value="ASF1_hist_chap"/>
    <property type="match status" value="1"/>
</dbReference>
<dbReference type="InterPro" id="IPR036747">
    <property type="entry name" value="ASF1-like_sf"/>
</dbReference>
<dbReference type="PANTHER" id="PTHR12040">
    <property type="entry name" value="ANTI-SILENCING PROTEIN 1"/>
    <property type="match status" value="1"/>
</dbReference>
<keyword evidence="5" id="KW-0143">Chaperone</keyword>
<dbReference type="GO" id="GO:0006335">
    <property type="term" value="P:DNA replication-dependent chromatin assembly"/>
    <property type="evidence" value="ECO:0007669"/>
    <property type="project" value="TreeGrafter"/>
</dbReference>
<keyword evidence="6" id="KW-0539">Nucleus</keyword>
<comment type="similarity">
    <text evidence="2">Belongs to the ASF1 family.</text>
</comment>
<evidence type="ECO:0000256" key="2">
    <source>
        <dbReference type="ARBA" id="ARBA00006051"/>
    </source>
</evidence>
<dbReference type="AlphaFoldDB" id="X6MIH1"/>
<evidence type="ECO:0000256" key="5">
    <source>
        <dbReference type="ARBA" id="ARBA00023186"/>
    </source>
</evidence>
<evidence type="ECO:0000313" key="7">
    <source>
        <dbReference type="EMBL" id="ETO13431.1"/>
    </source>
</evidence>
<evidence type="ECO:0000256" key="3">
    <source>
        <dbReference type="ARBA" id="ARBA00023015"/>
    </source>
</evidence>
<dbReference type="GO" id="GO:0005634">
    <property type="term" value="C:nucleus"/>
    <property type="evidence" value="ECO:0007669"/>
    <property type="project" value="UniProtKB-SubCell"/>
</dbReference>
<dbReference type="OrthoDB" id="29755at2759"/>
<dbReference type="EMBL" id="ASPP01020607">
    <property type="protein sequence ID" value="ETO13431.1"/>
    <property type="molecule type" value="Genomic_DNA"/>
</dbReference>
<dbReference type="SUPFAM" id="SSF101546">
    <property type="entry name" value="ASF1-like"/>
    <property type="match status" value="1"/>
</dbReference>
<proteinExistence type="inferred from homology"/>
<keyword evidence="4" id="KW-0804">Transcription</keyword>
<protein>
    <submittedName>
        <fullName evidence="7">Histone chaperone ASF1</fullName>
    </submittedName>
</protein>